<evidence type="ECO:0000313" key="1">
    <source>
        <dbReference type="EMBL" id="CAD7410944.1"/>
    </source>
</evidence>
<proteinExistence type="predicted"/>
<reference evidence="1" key="1">
    <citation type="submission" date="2020-11" db="EMBL/GenBank/DDBJ databases">
        <authorList>
            <person name="Tran Van P."/>
        </authorList>
    </citation>
    <scope>NUCLEOTIDE SEQUENCE</scope>
</reference>
<organism evidence="1">
    <name type="scientific">Timema cristinae</name>
    <name type="common">Walking stick</name>
    <dbReference type="NCBI Taxonomy" id="61476"/>
    <lineage>
        <taxon>Eukaryota</taxon>
        <taxon>Metazoa</taxon>
        <taxon>Ecdysozoa</taxon>
        <taxon>Arthropoda</taxon>
        <taxon>Hexapoda</taxon>
        <taxon>Insecta</taxon>
        <taxon>Pterygota</taxon>
        <taxon>Neoptera</taxon>
        <taxon>Polyneoptera</taxon>
        <taxon>Phasmatodea</taxon>
        <taxon>Timematodea</taxon>
        <taxon>Timematoidea</taxon>
        <taxon>Timematidae</taxon>
        <taxon>Timema</taxon>
    </lineage>
</organism>
<dbReference type="InterPro" id="IPR029416">
    <property type="entry name" value="CFAP300"/>
</dbReference>
<gene>
    <name evidence="1" type="ORF">TCEB3V08_LOCUS10718</name>
</gene>
<dbReference type="EMBL" id="OC321932">
    <property type="protein sequence ID" value="CAD7410944.1"/>
    <property type="molecule type" value="Genomic_DNA"/>
</dbReference>
<dbReference type="AlphaFoldDB" id="A0A7R9DBU0"/>
<dbReference type="Pfam" id="PF14926">
    <property type="entry name" value="CFAP300"/>
    <property type="match status" value="1"/>
</dbReference>
<accession>A0A7R9DBU0</accession>
<sequence length="68" mass="7829">MVELSSFRAATTRSLKGHIKIQTYCFNEPFQPYQKNDFAQAFFKDDVVIKTLECFTEQGCTVGKNIFP</sequence>
<protein>
    <submittedName>
        <fullName evidence="1">Uncharacterized protein</fullName>
    </submittedName>
</protein>
<name>A0A7R9DBU0_TIMCR</name>